<comment type="caution">
    <text evidence="2">The sequence shown here is derived from an EMBL/GenBank/DDBJ whole genome shotgun (WGS) entry which is preliminary data.</text>
</comment>
<evidence type="ECO:0000256" key="1">
    <source>
        <dbReference type="SAM" id="MobiDB-lite"/>
    </source>
</evidence>
<name>A0A409WJG3_9AGAR</name>
<feature type="region of interest" description="Disordered" evidence="1">
    <location>
        <begin position="99"/>
        <end position="130"/>
    </location>
</feature>
<protein>
    <submittedName>
        <fullName evidence="2">Uncharacterized protein</fullName>
    </submittedName>
</protein>
<dbReference type="EMBL" id="NHYE01005045">
    <property type="protein sequence ID" value="PPQ78580.1"/>
    <property type="molecule type" value="Genomic_DNA"/>
</dbReference>
<feature type="compositionally biased region" description="Low complexity" evidence="1">
    <location>
        <begin position="267"/>
        <end position="278"/>
    </location>
</feature>
<reference evidence="2 3" key="1">
    <citation type="journal article" date="2018" name="Evol. Lett.">
        <title>Horizontal gene cluster transfer increased hallucinogenic mushroom diversity.</title>
        <authorList>
            <person name="Reynolds H.T."/>
            <person name="Vijayakumar V."/>
            <person name="Gluck-Thaler E."/>
            <person name="Korotkin H.B."/>
            <person name="Matheny P.B."/>
            <person name="Slot J.C."/>
        </authorList>
    </citation>
    <scope>NUCLEOTIDE SEQUENCE [LARGE SCALE GENOMIC DNA]</scope>
    <source>
        <strain evidence="2 3">SRW20</strain>
    </source>
</reference>
<accession>A0A409WJG3</accession>
<feature type="region of interest" description="Disordered" evidence="1">
    <location>
        <begin position="38"/>
        <end position="65"/>
    </location>
</feature>
<keyword evidence="3" id="KW-1185">Reference proteome</keyword>
<evidence type="ECO:0000313" key="2">
    <source>
        <dbReference type="EMBL" id="PPQ78580.1"/>
    </source>
</evidence>
<feature type="region of interest" description="Disordered" evidence="1">
    <location>
        <begin position="234"/>
        <end position="281"/>
    </location>
</feature>
<sequence length="292" mass="31181">MSPATCDRTRAIGPTSASTVETSLRGVIYFRGTSTNAMPMKSRCPARARGGRVPPPPRAQLRQSRPAISVSSPVCPATAQIPACIQRKCRCTYVKFHRQTAPAGPGHNPRPSVPSAPGGLVSVPSSSSSRIPMFPQQPEDDFILGPPPSSSSGVPTMAETLYNSNSFAFPPLYPPNTLPSEGADFATKYRAQAQAELFGPGRSGLGTGLTPLYDPRASSANAAAGSANWLGWDQQQPHQQHSQPPDPSGDPYPQHHHEHGRHQDMIPASSTDAPATSAMHGNHFYHPSFRYT</sequence>
<dbReference type="InParanoid" id="A0A409WJG3"/>
<dbReference type="OrthoDB" id="6365676at2759"/>
<feature type="compositionally biased region" description="Low complexity" evidence="1">
    <location>
        <begin position="234"/>
        <end position="243"/>
    </location>
</feature>
<feature type="compositionally biased region" description="Low complexity" evidence="1">
    <location>
        <begin position="113"/>
        <end position="129"/>
    </location>
</feature>
<dbReference type="STRING" id="231916.A0A409WJG3"/>
<gene>
    <name evidence="2" type="ORF">CVT26_005320</name>
</gene>
<evidence type="ECO:0000313" key="3">
    <source>
        <dbReference type="Proteomes" id="UP000284706"/>
    </source>
</evidence>
<proteinExistence type="predicted"/>
<dbReference type="AlphaFoldDB" id="A0A409WJG3"/>
<dbReference type="Proteomes" id="UP000284706">
    <property type="component" value="Unassembled WGS sequence"/>
</dbReference>
<organism evidence="2 3">
    <name type="scientific">Gymnopilus dilepis</name>
    <dbReference type="NCBI Taxonomy" id="231916"/>
    <lineage>
        <taxon>Eukaryota</taxon>
        <taxon>Fungi</taxon>
        <taxon>Dikarya</taxon>
        <taxon>Basidiomycota</taxon>
        <taxon>Agaricomycotina</taxon>
        <taxon>Agaricomycetes</taxon>
        <taxon>Agaricomycetidae</taxon>
        <taxon>Agaricales</taxon>
        <taxon>Agaricineae</taxon>
        <taxon>Hymenogastraceae</taxon>
        <taxon>Gymnopilus</taxon>
    </lineage>
</organism>